<comment type="subcellular location">
    <subcellularLocation>
        <location evidence="1">Mitochondrion</location>
    </subcellularLocation>
</comment>
<accession>A0ABD1EKV4</accession>
<dbReference type="PANTHER" id="PTHR21192:SF2">
    <property type="entry name" value="NADH DEHYDROGENASE [UBIQUINONE] 1 ALPHA SUBCOMPLEX ASSEMBLY FACTOR 3"/>
    <property type="match status" value="1"/>
</dbReference>
<dbReference type="GO" id="GO:0005739">
    <property type="term" value="C:mitochondrion"/>
    <property type="evidence" value="ECO:0007669"/>
    <property type="project" value="UniProtKB-SubCell"/>
</dbReference>
<comment type="similarity">
    <text evidence="4">Belongs to the NDUFAF3 family.</text>
</comment>
<evidence type="ECO:0000313" key="6">
    <source>
        <dbReference type="Proteomes" id="UP001566132"/>
    </source>
</evidence>
<dbReference type="InterPro" id="IPR034095">
    <property type="entry name" value="NDUF3"/>
</dbReference>
<dbReference type="CDD" id="cd05125">
    <property type="entry name" value="Mth938_2P1-like"/>
    <property type="match status" value="1"/>
</dbReference>
<sequence>MIILRQVSFLKCIGSVIRRSISTNPDLRNPRGYDDDGKTSVHILNKDEDLALMIDGYSQVGFKLNNRVTVLGPMVIFPRSVLSWNINDINDVNDDSLSLFKVLVPKLDIIVLGTGDKVTERDVFASFRKFSKDHKISFEILPTETACATFNFLNAEGRNVVGALIPPQTILHFTDDDIVKSSLRYDNPFVRN</sequence>
<dbReference type="EMBL" id="JBDJPC010000006">
    <property type="protein sequence ID" value="KAL1497119.1"/>
    <property type="molecule type" value="Genomic_DNA"/>
</dbReference>
<dbReference type="InterPro" id="IPR036748">
    <property type="entry name" value="MTH938-like_sf"/>
</dbReference>
<reference evidence="5 6" key="1">
    <citation type="submission" date="2024-05" db="EMBL/GenBank/DDBJ databases">
        <title>Genetic variation in Jamaican populations of the coffee berry borer (Hypothenemus hampei).</title>
        <authorList>
            <person name="Errbii M."/>
            <person name="Myrie A."/>
        </authorList>
    </citation>
    <scope>NUCLEOTIDE SEQUENCE [LARGE SCALE GENOMIC DNA]</scope>
    <source>
        <strain evidence="5">JA-Hopewell-2020-01-JO</strain>
        <tissue evidence="5">Whole body</tissue>
    </source>
</reference>
<gene>
    <name evidence="5" type="ORF">ABEB36_008129</name>
</gene>
<keyword evidence="6" id="KW-1185">Reference proteome</keyword>
<evidence type="ECO:0000256" key="4">
    <source>
        <dbReference type="ARBA" id="ARBA00049984"/>
    </source>
</evidence>
<proteinExistence type="inferred from homology"/>
<dbReference type="Pfam" id="PF04430">
    <property type="entry name" value="DUF498"/>
    <property type="match status" value="1"/>
</dbReference>
<protein>
    <recommendedName>
        <fullName evidence="2">NADH dehydrogenase [ubiquinone] 1 alpha subcomplex assembly factor 3</fullName>
    </recommendedName>
</protein>
<dbReference type="InterPro" id="IPR007523">
    <property type="entry name" value="NDUFAF3/AAMDC"/>
</dbReference>
<evidence type="ECO:0000256" key="3">
    <source>
        <dbReference type="ARBA" id="ARBA00023128"/>
    </source>
</evidence>
<dbReference type="Gene3D" id="3.40.1230.10">
    <property type="entry name" value="MTH938-like"/>
    <property type="match status" value="1"/>
</dbReference>
<name>A0ABD1EKV4_HYPHA</name>
<dbReference type="SUPFAM" id="SSF64076">
    <property type="entry name" value="MTH938-like"/>
    <property type="match status" value="1"/>
</dbReference>
<evidence type="ECO:0000256" key="2">
    <source>
        <dbReference type="ARBA" id="ARBA00021776"/>
    </source>
</evidence>
<dbReference type="PANTHER" id="PTHR21192">
    <property type="entry name" value="NUCLEAR PROTEIN E3-3"/>
    <property type="match status" value="1"/>
</dbReference>
<evidence type="ECO:0000256" key="1">
    <source>
        <dbReference type="ARBA" id="ARBA00004173"/>
    </source>
</evidence>
<organism evidence="5 6">
    <name type="scientific">Hypothenemus hampei</name>
    <name type="common">Coffee berry borer</name>
    <dbReference type="NCBI Taxonomy" id="57062"/>
    <lineage>
        <taxon>Eukaryota</taxon>
        <taxon>Metazoa</taxon>
        <taxon>Ecdysozoa</taxon>
        <taxon>Arthropoda</taxon>
        <taxon>Hexapoda</taxon>
        <taxon>Insecta</taxon>
        <taxon>Pterygota</taxon>
        <taxon>Neoptera</taxon>
        <taxon>Endopterygota</taxon>
        <taxon>Coleoptera</taxon>
        <taxon>Polyphaga</taxon>
        <taxon>Cucujiformia</taxon>
        <taxon>Curculionidae</taxon>
        <taxon>Scolytinae</taxon>
        <taxon>Hypothenemus</taxon>
    </lineage>
</organism>
<evidence type="ECO:0000313" key="5">
    <source>
        <dbReference type="EMBL" id="KAL1497119.1"/>
    </source>
</evidence>
<keyword evidence="3" id="KW-0496">Mitochondrion</keyword>
<comment type="caution">
    <text evidence="5">The sequence shown here is derived from an EMBL/GenBank/DDBJ whole genome shotgun (WGS) entry which is preliminary data.</text>
</comment>
<dbReference type="Proteomes" id="UP001566132">
    <property type="component" value="Unassembled WGS sequence"/>
</dbReference>
<dbReference type="AlphaFoldDB" id="A0ABD1EKV4"/>